<proteinExistence type="predicted"/>
<feature type="domain" description="SD-repeat containing protein B" evidence="5">
    <location>
        <begin position="1143"/>
        <end position="1196"/>
    </location>
</feature>
<feature type="domain" description="DUF7507" evidence="6">
    <location>
        <begin position="912"/>
        <end position="1007"/>
    </location>
</feature>
<dbReference type="Gene3D" id="2.60.40.10">
    <property type="entry name" value="Immunoglobulins"/>
    <property type="match status" value="4"/>
</dbReference>
<feature type="domain" description="SD-repeat containing protein B" evidence="5">
    <location>
        <begin position="1025"/>
        <end position="1137"/>
    </location>
</feature>
<accession>A0A6S6T412</accession>
<evidence type="ECO:0000313" key="7">
    <source>
        <dbReference type="EMBL" id="CAA6813493.1"/>
    </source>
</evidence>
<evidence type="ECO:0000256" key="1">
    <source>
        <dbReference type="ARBA" id="ARBA00004613"/>
    </source>
</evidence>
<feature type="compositionally biased region" description="Polar residues" evidence="4">
    <location>
        <begin position="875"/>
        <end position="884"/>
    </location>
</feature>
<keyword evidence="3" id="KW-0732">Signal</keyword>
<dbReference type="InterPro" id="IPR055354">
    <property type="entry name" value="DUF7507"/>
</dbReference>
<evidence type="ECO:0000259" key="5">
    <source>
        <dbReference type="Pfam" id="PF17210"/>
    </source>
</evidence>
<comment type="subcellular location">
    <subcellularLocation>
        <location evidence="1">Secreted</location>
    </subcellularLocation>
</comment>
<organism evidence="7">
    <name type="scientific">uncultured Sulfurovum sp</name>
    <dbReference type="NCBI Taxonomy" id="269237"/>
    <lineage>
        <taxon>Bacteria</taxon>
        <taxon>Pseudomonadati</taxon>
        <taxon>Campylobacterota</taxon>
        <taxon>Epsilonproteobacteria</taxon>
        <taxon>Campylobacterales</taxon>
        <taxon>Sulfurovaceae</taxon>
        <taxon>Sulfurovum</taxon>
        <taxon>environmental samples</taxon>
    </lineage>
</organism>
<dbReference type="GO" id="GO:0005576">
    <property type="term" value="C:extracellular region"/>
    <property type="evidence" value="ECO:0007669"/>
    <property type="project" value="UniProtKB-SubCell"/>
</dbReference>
<protein>
    <submittedName>
        <fullName evidence="7">Cna B domain protein</fullName>
    </submittedName>
</protein>
<evidence type="ECO:0000256" key="2">
    <source>
        <dbReference type="ARBA" id="ARBA00022525"/>
    </source>
</evidence>
<dbReference type="InterPro" id="IPR033764">
    <property type="entry name" value="Sdr_B"/>
</dbReference>
<dbReference type="Pfam" id="PF24346">
    <property type="entry name" value="DUF7507"/>
    <property type="match status" value="1"/>
</dbReference>
<feature type="domain" description="SD-repeat containing protein B" evidence="5">
    <location>
        <begin position="766"/>
        <end position="868"/>
    </location>
</feature>
<feature type="non-terminal residue" evidence="7">
    <location>
        <position position="1197"/>
    </location>
</feature>
<dbReference type="AlphaFoldDB" id="A0A6S6T412"/>
<evidence type="ECO:0000256" key="4">
    <source>
        <dbReference type="SAM" id="MobiDB-lite"/>
    </source>
</evidence>
<evidence type="ECO:0000259" key="6">
    <source>
        <dbReference type="Pfam" id="PF24346"/>
    </source>
</evidence>
<sequence>MNIINKNIFLKLLVTLVLMSIHLFASVSGTVFRDLPVNGTVLNSYGVKDANELGVENIKVTAYPENISTVTASDGSWSLATTLDSRIEFSDIPDYLKESPDGQNKNSSIRFVANGGTADFALHNPNNYSHTVTPKIFTPVYTNGDGQKGGTSASMKTIGFLTYGENTAIGDSGESLGNMLSTNAEVGALWGIAFNKTENHLYTSAVVRRHVGFGTLGIGGIYRLENALSNAPTVVPWLDLNTLAGIDVGTDPRDGSTANSIPADFIDPSWDATAYHDVGRSGLGAIDISEDDKILYVVNLNNKELIAIDIETKTMHSGYPIPIPAPATGCSNGEHRPWGLEIHDGDIYAGVVCSAEAGGSADDLSAHVLKLNGATFDTTPVLSLDLDYARGNIAWGNQGEWEPWTVNDYEGYVHPQAILSDMKIDEKGDMILGFLDKLAMSTGANNYDNSGTSTSDPSGQSGGDLLRACLTSGIWVMENNGECGGISTAGVDADPGSDTTHEDQGIGGGEYYWGDDKGTPAVHVSEGAERHTETSFGGLSLLMGSNEVLVTVMDPLEYDSSGVKIFNNDTGANTSQYSVTSRDAARASGRMGKAAGIGDVEILSNPAPIEVGNRVWEDIDSDGIQDANESAIASVSVELVCGGVVASTAVTDASGHYIFSNDPDGVSTGSHKYNVTELVLGVSNCLLRVPNVSGASKQVSLGTKILTTQDVGEGSNANLNDSDGIAVSDNADVSILAADLEGSGANNHTFDFGFKPDVPTVVTVGIGSLIWEDLNGDGNQDDNEPGIEDVNVTLLDSTGVAVATSAMQTTLADGRYYFSNLTDNESYAVKVSPPSGYVACSQQTDIEDITENDSNIKTQSGNEYTSAVFALQSDTELTESNGKTGTDDADDADDDNGDMTVDFCFYKPVLTPEIDIEKATNGNDADTTSEAVALNEGDVVTWSYVVTNTGAVDLTTIAALDDKEGAIACPKTALVVGESMTCTSKIGTAVAGEYTNEACVSATDGSTTVNDCDKSNYKASVILSSLGDTVWYDDNKDGVQDSTEKGVEGVKVTLYEGDCSTKISDQVTNSSGTYIFSDLTPSDYCLGFTDLPSGYQISPKDNGGTDSTDSDVDPLTGKTVQITLPSNVHDLIWDMGIYADKLASLGDTVWYDDNQDGIQDATESGVNGVQVTLLEDCDDGKVVSTTVTDEKGTYIFR</sequence>
<dbReference type="EMBL" id="CACVAP010000071">
    <property type="protein sequence ID" value="CAA6813493.1"/>
    <property type="molecule type" value="Genomic_DNA"/>
</dbReference>
<keyword evidence="2" id="KW-0964">Secreted</keyword>
<dbReference type="PANTHER" id="PTHR23303">
    <property type="entry name" value="CARBOXYPEPTIDASE REGULATORY REGION-CONTAINING"/>
    <property type="match status" value="1"/>
</dbReference>
<feature type="domain" description="SD-repeat containing protein B" evidence="5">
    <location>
        <begin position="610"/>
        <end position="665"/>
    </location>
</feature>
<dbReference type="SUPFAM" id="SSF117074">
    <property type="entry name" value="Hypothetical protein PA1324"/>
    <property type="match status" value="4"/>
</dbReference>
<evidence type="ECO:0000256" key="3">
    <source>
        <dbReference type="ARBA" id="ARBA00022729"/>
    </source>
</evidence>
<name>A0A6S6T412_9BACT</name>
<gene>
    <name evidence="7" type="ORF">HELGO_WM19703</name>
</gene>
<dbReference type="InterPro" id="IPR051417">
    <property type="entry name" value="SDr/BOS_complex"/>
</dbReference>
<dbReference type="Pfam" id="PF17210">
    <property type="entry name" value="SdrD_B"/>
    <property type="match status" value="4"/>
</dbReference>
<feature type="region of interest" description="Disordered" evidence="4">
    <location>
        <begin position="875"/>
        <end position="895"/>
    </location>
</feature>
<reference evidence="7" key="1">
    <citation type="submission" date="2020-01" db="EMBL/GenBank/DDBJ databases">
        <authorList>
            <person name="Meier V. D."/>
            <person name="Meier V D."/>
        </authorList>
    </citation>
    <scope>NUCLEOTIDE SEQUENCE</scope>
    <source>
        <strain evidence="7">HLG_WM_MAG_06</strain>
    </source>
</reference>
<dbReference type="InterPro" id="IPR013783">
    <property type="entry name" value="Ig-like_fold"/>
</dbReference>
<dbReference type="PANTHER" id="PTHR23303:SF15">
    <property type="entry name" value="COLOSSIN-A"/>
    <property type="match status" value="1"/>
</dbReference>